<dbReference type="RefSeq" id="WP_148781342.1">
    <property type="nucleotide sequence ID" value="NZ_VNHU01000001.1"/>
</dbReference>
<dbReference type="SUPFAM" id="SSF56935">
    <property type="entry name" value="Porins"/>
    <property type="match status" value="1"/>
</dbReference>
<evidence type="ECO:0000313" key="5">
    <source>
        <dbReference type="EMBL" id="TYP77327.1"/>
    </source>
</evidence>
<keyword evidence="3" id="KW-0998">Cell outer membrane</keyword>
<dbReference type="InterPro" id="IPR008969">
    <property type="entry name" value="CarboxyPept-like_regulatory"/>
</dbReference>
<gene>
    <name evidence="5" type="ORF">BD809_101481</name>
</gene>
<evidence type="ECO:0000259" key="4">
    <source>
        <dbReference type="Pfam" id="PF07715"/>
    </source>
</evidence>
<feature type="domain" description="TonB-dependent receptor plug" evidence="4">
    <location>
        <begin position="217"/>
        <end position="288"/>
    </location>
</feature>
<reference evidence="5 6" key="1">
    <citation type="submission" date="2019-07" db="EMBL/GenBank/DDBJ databases">
        <title>Genomic Encyclopedia of Archaeal and Bacterial Type Strains, Phase II (KMG-II): from individual species to whole genera.</title>
        <authorList>
            <person name="Goeker M."/>
        </authorList>
    </citation>
    <scope>NUCLEOTIDE SEQUENCE [LARGE SCALE GENOMIC DNA]</scope>
    <source>
        <strain evidence="5 6">DSM 17527</strain>
    </source>
</reference>
<evidence type="ECO:0000256" key="1">
    <source>
        <dbReference type="ARBA" id="ARBA00004442"/>
    </source>
</evidence>
<dbReference type="GO" id="GO:0009279">
    <property type="term" value="C:cell outer membrane"/>
    <property type="evidence" value="ECO:0007669"/>
    <property type="project" value="UniProtKB-SubCell"/>
</dbReference>
<dbReference type="Gene3D" id="2.170.130.10">
    <property type="entry name" value="TonB-dependent receptor, plug domain"/>
    <property type="match status" value="1"/>
</dbReference>
<keyword evidence="6" id="KW-1185">Reference proteome</keyword>
<dbReference type="InterPro" id="IPR036942">
    <property type="entry name" value="Beta-barrel_TonB_sf"/>
</dbReference>
<dbReference type="Pfam" id="PF07715">
    <property type="entry name" value="Plug"/>
    <property type="match status" value="1"/>
</dbReference>
<keyword evidence="2" id="KW-0472">Membrane</keyword>
<dbReference type="InterPro" id="IPR037066">
    <property type="entry name" value="Plug_dom_sf"/>
</dbReference>
<dbReference type="OrthoDB" id="9803050at2"/>
<dbReference type="Gene3D" id="2.40.170.20">
    <property type="entry name" value="TonB-dependent receptor, beta-barrel domain"/>
    <property type="match status" value="1"/>
</dbReference>
<organism evidence="5 6">
    <name type="scientific">Aquimarina intermedia</name>
    <dbReference type="NCBI Taxonomy" id="350814"/>
    <lineage>
        <taxon>Bacteria</taxon>
        <taxon>Pseudomonadati</taxon>
        <taxon>Bacteroidota</taxon>
        <taxon>Flavobacteriia</taxon>
        <taxon>Flavobacteriales</taxon>
        <taxon>Flavobacteriaceae</taxon>
        <taxon>Aquimarina</taxon>
    </lineage>
</organism>
<name>A0A5S5CDB6_9FLAO</name>
<comment type="subcellular location">
    <subcellularLocation>
        <location evidence="1">Cell outer membrane</location>
    </subcellularLocation>
</comment>
<sequence>MINKYNFFVIIVIFFNIFKSYCQEKLPLQEVLIDVEKRFQCNFSYANEDVNTVLVIPPDTELNFVDTIKYLENNTNLVFNTLESKFITIISKEVSKILICGIIRDFETNEPLQNVTIKTSETFIISNFKGYFELDQVKANDSVYVRHLGYNPLLKSVDQFKKRGCETLYLLPKTEELETIIIENYLTQGINKTTEGSLYINYDQFGILPGLIENDALQTIQTLPGINSFDETVTNINIRGGTHDQNLITWNGIKMYQSGHFFSYISAFDPNLIHTTTLIKNGTPASLTDGVSGSIQMQSKNARSSEFGASIGVNFINVDGSIDIPLGKKASLQISGRRSYNDILETRTYQNYFEKAFQNTEVVSNESNVIEASDNFRFFDIGTVLLYDVTPNDKVKASLIAMDNNFSFLESAFINNEEQSRESSSTQRNLGGSITYQRNWNEELSTTIEFYGVTYRLRAENVDILNDQKLTQENKVLESGIKVISDLTLKEGLYLHSGYEFVETGVSNLEETDSPFSRLFGKDLIRKHAVFTQIDYTPWRGSHLKGGIRLNYIDPFEEFIFAPRIHFNQRLSNRFIIDVAGEFKNQTMTQTIDFQSDFLGVEKRRWILSNQNEVPILKSKQGSLGLTYKNKSWLCNIETYIKNVDGIVAQSQEFRNQYERSQAIGSYQIAGIDFILNKKIHQFSGWLSYSYADNNYTFKTLQEDTFPSNLNIRHIIALGANYNEKGFKVSAGLNWRTGKPTTRPVPGNEVIDNRINYQPVNSKVLSEYLRFDASVTYDFNVTNTVKMHTGFSIWNLTNQQSELSNYYEFTDINFPQEVIQNALELTTNAVIKVSF</sequence>
<dbReference type="SUPFAM" id="SSF49464">
    <property type="entry name" value="Carboxypeptidase regulatory domain-like"/>
    <property type="match status" value="1"/>
</dbReference>
<comment type="caution">
    <text evidence="5">The sequence shown here is derived from an EMBL/GenBank/DDBJ whole genome shotgun (WGS) entry which is preliminary data.</text>
</comment>
<evidence type="ECO:0000256" key="3">
    <source>
        <dbReference type="ARBA" id="ARBA00023237"/>
    </source>
</evidence>
<accession>A0A5S5CDB6</accession>
<dbReference type="EMBL" id="VNHU01000001">
    <property type="protein sequence ID" value="TYP77327.1"/>
    <property type="molecule type" value="Genomic_DNA"/>
</dbReference>
<proteinExistence type="predicted"/>
<dbReference type="InterPro" id="IPR012910">
    <property type="entry name" value="Plug_dom"/>
</dbReference>
<evidence type="ECO:0000313" key="6">
    <source>
        <dbReference type="Proteomes" id="UP000324376"/>
    </source>
</evidence>
<dbReference type="AlphaFoldDB" id="A0A5S5CDB6"/>
<dbReference type="Proteomes" id="UP000324376">
    <property type="component" value="Unassembled WGS sequence"/>
</dbReference>
<protein>
    <submittedName>
        <fullName evidence="5">Outer membrane receptor for ferrienterochelin and colicin</fullName>
    </submittedName>
</protein>
<evidence type="ECO:0000256" key="2">
    <source>
        <dbReference type="ARBA" id="ARBA00023136"/>
    </source>
</evidence>
<keyword evidence="5" id="KW-0675">Receptor</keyword>